<dbReference type="PANTHER" id="PTHR41795">
    <property type="entry name" value="EXOPOLYSACCHARIDE SYNTHESIS PROTEIN"/>
    <property type="match status" value="1"/>
</dbReference>
<dbReference type="Proteomes" id="UP000236742">
    <property type="component" value="Unassembled WGS sequence"/>
</dbReference>
<evidence type="ECO:0000313" key="2">
    <source>
        <dbReference type="EMBL" id="SEG27834.1"/>
    </source>
</evidence>
<keyword evidence="3" id="KW-1185">Reference proteome</keyword>
<keyword evidence="1" id="KW-0472">Membrane</keyword>
<feature type="transmembrane region" description="Helical" evidence="1">
    <location>
        <begin position="38"/>
        <end position="59"/>
    </location>
</feature>
<reference evidence="3" key="1">
    <citation type="submission" date="2016-10" db="EMBL/GenBank/DDBJ databases">
        <authorList>
            <person name="Varghese N."/>
            <person name="Submissions S."/>
        </authorList>
    </citation>
    <scope>NUCLEOTIDE SEQUENCE [LARGE SCALE GENOMIC DNA]</scope>
    <source>
        <strain evidence="3">DSM 23413</strain>
    </source>
</reference>
<feature type="transmembrane region" description="Helical" evidence="1">
    <location>
        <begin position="174"/>
        <end position="201"/>
    </location>
</feature>
<dbReference type="Pfam" id="PF06055">
    <property type="entry name" value="ExoD"/>
    <property type="match status" value="1"/>
</dbReference>
<dbReference type="PIRSF" id="PIRSF033239">
    <property type="entry name" value="ExoD"/>
    <property type="match status" value="1"/>
</dbReference>
<gene>
    <name evidence="2" type="ORF">SAMN05421751_12310</name>
</gene>
<dbReference type="AlphaFoldDB" id="A0A1H5YV30"/>
<feature type="transmembrane region" description="Helical" evidence="1">
    <location>
        <begin position="135"/>
        <end position="168"/>
    </location>
</feature>
<evidence type="ECO:0000256" key="1">
    <source>
        <dbReference type="SAM" id="Phobius"/>
    </source>
</evidence>
<dbReference type="PANTHER" id="PTHR41795:SF1">
    <property type="entry name" value="EXOPOLYSACCHARIDE SYNTHESIS PROTEIN"/>
    <property type="match status" value="1"/>
</dbReference>
<organism evidence="2 3">
    <name type="scientific">Jhaorihella thermophila</name>
    <dbReference type="NCBI Taxonomy" id="488547"/>
    <lineage>
        <taxon>Bacteria</taxon>
        <taxon>Pseudomonadati</taxon>
        <taxon>Pseudomonadota</taxon>
        <taxon>Alphaproteobacteria</taxon>
        <taxon>Rhodobacterales</taxon>
        <taxon>Paracoccaceae</taxon>
        <taxon>Jhaorihella</taxon>
    </lineage>
</organism>
<proteinExistence type="predicted"/>
<accession>A0A1H5YV30</accession>
<evidence type="ECO:0000313" key="3">
    <source>
        <dbReference type="Proteomes" id="UP000236742"/>
    </source>
</evidence>
<dbReference type="RefSeq" id="WP_104009192.1">
    <property type="nucleotide sequence ID" value="NZ_FNVD01000023.1"/>
</dbReference>
<sequence length="206" mass="22203">MIESHTMRRRASLSLPIIRTARGQNRDGSLTLGGLLKALGETSFGWAIVLFSLVTLLPLPPGSSLITALPLLLTTGQMALGYPSVRLPGRLSRLKIDEPGLRRTVLRLSPITRRLERILDTRYESVFLDRQPQALGIVLSAISFALFLPVPLTGWFPAISLFVFGVGLLERDGLVAGIGLCLGMMSILLTAVMISSLAAAAETLVD</sequence>
<feature type="transmembrane region" description="Helical" evidence="1">
    <location>
        <begin position="65"/>
        <end position="85"/>
    </location>
</feature>
<dbReference type="InterPro" id="IPR010331">
    <property type="entry name" value="ExoD"/>
</dbReference>
<keyword evidence="1" id="KW-1133">Transmembrane helix</keyword>
<dbReference type="OrthoDB" id="8550083at2"/>
<name>A0A1H5YV30_9RHOB</name>
<keyword evidence="1" id="KW-0812">Transmembrane</keyword>
<dbReference type="EMBL" id="FNVD01000023">
    <property type="protein sequence ID" value="SEG27834.1"/>
    <property type="molecule type" value="Genomic_DNA"/>
</dbReference>
<protein>
    <submittedName>
        <fullName evidence="2">Uncharacterized conserved protein</fullName>
    </submittedName>
</protein>